<accession>A0A4Q2D5H5</accession>
<evidence type="ECO:0000313" key="2">
    <source>
        <dbReference type="Proteomes" id="UP000290288"/>
    </source>
</evidence>
<organism evidence="1 2">
    <name type="scientific">Candolleomyces aberdarensis</name>
    <dbReference type="NCBI Taxonomy" id="2316362"/>
    <lineage>
        <taxon>Eukaryota</taxon>
        <taxon>Fungi</taxon>
        <taxon>Dikarya</taxon>
        <taxon>Basidiomycota</taxon>
        <taxon>Agaricomycotina</taxon>
        <taxon>Agaricomycetes</taxon>
        <taxon>Agaricomycetidae</taxon>
        <taxon>Agaricales</taxon>
        <taxon>Agaricineae</taxon>
        <taxon>Psathyrellaceae</taxon>
        <taxon>Candolleomyces</taxon>
    </lineage>
</organism>
<name>A0A4Q2D5H5_9AGAR</name>
<dbReference type="Proteomes" id="UP000290288">
    <property type="component" value="Unassembled WGS sequence"/>
</dbReference>
<protein>
    <submittedName>
        <fullName evidence="1">Uncharacterized protein</fullName>
    </submittedName>
</protein>
<dbReference type="EMBL" id="SDEE01000835">
    <property type="protein sequence ID" value="RXW13766.1"/>
    <property type="molecule type" value="Genomic_DNA"/>
</dbReference>
<comment type="caution">
    <text evidence="1">The sequence shown here is derived from an EMBL/GenBank/DDBJ whole genome shotgun (WGS) entry which is preliminary data.</text>
</comment>
<proteinExistence type="predicted"/>
<dbReference type="AlphaFoldDB" id="A0A4Q2D5H5"/>
<gene>
    <name evidence="1" type="ORF">EST38_g12088</name>
</gene>
<evidence type="ECO:0000313" key="1">
    <source>
        <dbReference type="EMBL" id="RXW13766.1"/>
    </source>
</evidence>
<sequence>MTITSKTSVISIGRTSIESSRTTPGYGSVGNKAVRDAVGVIDECARKIRVGCSTDEYTQVWHDVMLSVVVLELAVERERLSSSVKFEAEFWIKKGPIVARISEDYQKAWRDTYEGHLRELSTSDMKAGRRMTAPAPLNAE</sequence>
<keyword evidence="2" id="KW-1185">Reference proteome</keyword>
<dbReference type="OrthoDB" id="10464936at2759"/>
<reference evidence="1 2" key="1">
    <citation type="submission" date="2019-01" db="EMBL/GenBank/DDBJ databases">
        <title>Draft genome sequence of Psathyrella aberdarensis IHI B618.</title>
        <authorList>
            <person name="Buettner E."/>
            <person name="Kellner H."/>
        </authorList>
    </citation>
    <scope>NUCLEOTIDE SEQUENCE [LARGE SCALE GENOMIC DNA]</scope>
    <source>
        <strain evidence="1 2">IHI B618</strain>
    </source>
</reference>